<proteinExistence type="predicted"/>
<sequence>MVSTLLPFALLALAFSAWPLASGGSWCPTHGPSSGTALGPHSRIKQALKFDDPSPDFAINQDEAHGISRTLAEILYYKEPIHYAPDSSDSDEEADSQRTEIFELRDIIEAKDDSGRSMYETRTAKVMSLIMEDFDTKDRSEKEEIIKRLYLIVRFHPQHADGWATNVIANEENDRTLEALQRGGNYDTIAGLLRALEE</sequence>
<evidence type="ECO:0000313" key="3">
    <source>
        <dbReference type="Proteomes" id="UP000235388"/>
    </source>
</evidence>
<comment type="caution">
    <text evidence="2">The sequence shown here is derived from an EMBL/GenBank/DDBJ whole genome shotgun (WGS) entry which is preliminary data.</text>
</comment>
<feature type="chain" id="PRO_5014853141" evidence="1">
    <location>
        <begin position="24"/>
        <end position="198"/>
    </location>
</feature>
<organism evidence="2 3">
    <name type="scientific">Puccinia coronata f. sp. avenae</name>
    <dbReference type="NCBI Taxonomy" id="200324"/>
    <lineage>
        <taxon>Eukaryota</taxon>
        <taxon>Fungi</taxon>
        <taxon>Dikarya</taxon>
        <taxon>Basidiomycota</taxon>
        <taxon>Pucciniomycotina</taxon>
        <taxon>Pucciniomycetes</taxon>
        <taxon>Pucciniales</taxon>
        <taxon>Pucciniaceae</taxon>
        <taxon>Puccinia</taxon>
    </lineage>
</organism>
<dbReference type="AlphaFoldDB" id="A0A2N5TDF0"/>
<keyword evidence="3" id="KW-1185">Reference proteome</keyword>
<feature type="signal peptide" evidence="1">
    <location>
        <begin position="1"/>
        <end position="23"/>
    </location>
</feature>
<protein>
    <submittedName>
        <fullName evidence="2">Uncharacterized protein</fullName>
    </submittedName>
</protein>
<gene>
    <name evidence="2" type="ORF">PCANC_28263</name>
</gene>
<evidence type="ECO:0000256" key="1">
    <source>
        <dbReference type="SAM" id="SignalP"/>
    </source>
</evidence>
<name>A0A2N5TDF0_9BASI</name>
<dbReference type="EMBL" id="PGCJ01000718">
    <property type="protein sequence ID" value="PLW23527.1"/>
    <property type="molecule type" value="Genomic_DNA"/>
</dbReference>
<reference evidence="2 3" key="1">
    <citation type="submission" date="2017-11" db="EMBL/GenBank/DDBJ databases">
        <title>De novo assembly and phasing of dikaryotic genomes from two isolates of Puccinia coronata f. sp. avenae, the causal agent of oat crown rust.</title>
        <authorList>
            <person name="Miller M.E."/>
            <person name="Zhang Y."/>
            <person name="Omidvar V."/>
            <person name="Sperschneider J."/>
            <person name="Schwessinger B."/>
            <person name="Raley C."/>
            <person name="Palmer J.M."/>
            <person name="Garnica D."/>
            <person name="Upadhyaya N."/>
            <person name="Rathjen J."/>
            <person name="Taylor J.M."/>
            <person name="Park R.F."/>
            <person name="Dodds P.N."/>
            <person name="Hirsch C.D."/>
            <person name="Kianian S.F."/>
            <person name="Figueroa M."/>
        </authorList>
    </citation>
    <scope>NUCLEOTIDE SEQUENCE [LARGE SCALE GENOMIC DNA]</scope>
    <source>
        <strain evidence="2">12NC29</strain>
    </source>
</reference>
<dbReference type="Proteomes" id="UP000235388">
    <property type="component" value="Unassembled WGS sequence"/>
</dbReference>
<evidence type="ECO:0000313" key="2">
    <source>
        <dbReference type="EMBL" id="PLW23527.1"/>
    </source>
</evidence>
<keyword evidence="1" id="KW-0732">Signal</keyword>
<accession>A0A2N5TDF0</accession>